<proteinExistence type="predicted"/>
<feature type="domain" description="PX" evidence="2">
    <location>
        <begin position="42"/>
        <end position="152"/>
    </location>
</feature>
<dbReference type="RefSeq" id="XP_013792204.2">
    <property type="nucleotide sequence ID" value="XM_013936750.2"/>
</dbReference>
<dbReference type="InterPro" id="IPR036871">
    <property type="entry name" value="PX_dom_sf"/>
</dbReference>
<gene>
    <name evidence="4" type="primary">LOC106476077</name>
</gene>
<evidence type="ECO:0000313" key="4">
    <source>
        <dbReference type="RefSeq" id="XP_013792204.2"/>
    </source>
</evidence>
<dbReference type="SUPFAM" id="SSF64268">
    <property type="entry name" value="PX domain"/>
    <property type="match status" value="1"/>
</dbReference>
<evidence type="ECO:0000313" key="3">
    <source>
        <dbReference type="Proteomes" id="UP000694941"/>
    </source>
</evidence>
<evidence type="ECO:0000256" key="1">
    <source>
        <dbReference type="ARBA" id="ARBA00022468"/>
    </source>
</evidence>
<dbReference type="InterPro" id="IPR051576">
    <property type="entry name" value="PX-Rho_GAP"/>
</dbReference>
<dbReference type="PANTHER" id="PTHR15729">
    <property type="entry name" value="CDC42 GTPASE-ACTIVATING PROTEIN"/>
    <property type="match status" value="1"/>
</dbReference>
<dbReference type="Gene3D" id="3.30.1520.10">
    <property type="entry name" value="Phox-like domain"/>
    <property type="match status" value="1"/>
</dbReference>
<dbReference type="PROSITE" id="PS50195">
    <property type="entry name" value="PX"/>
    <property type="match status" value="1"/>
</dbReference>
<evidence type="ECO:0000259" key="2">
    <source>
        <dbReference type="PROSITE" id="PS50195"/>
    </source>
</evidence>
<dbReference type="Proteomes" id="UP000694941">
    <property type="component" value="Unplaced"/>
</dbReference>
<keyword evidence="3" id="KW-1185">Reference proteome</keyword>
<name>A0ABM1C0P8_LIMPO</name>
<sequence length="152" mass="17903">MILGNTDGVSRFPKLDQCAHFHYENVEIGEITAKLCDKRPDNNKMAPPSTDSPDKENEVTQLWFYVEVTSNDRMWTIRRNYENFRMLDKQLHRCVYDRKFSVLQELPAVENVIEDEVAKQDRLQDMLNNYLNRFSNLPGELISCGPVLNWFE</sequence>
<dbReference type="GeneID" id="106476077"/>
<dbReference type="PANTHER" id="PTHR15729:SF10">
    <property type="entry name" value="GTPASE-ACTIVATING PROTEIN CDGAPR"/>
    <property type="match status" value="1"/>
</dbReference>
<feature type="non-terminal residue" evidence="4">
    <location>
        <position position="152"/>
    </location>
</feature>
<accession>A0ABM1C0P8</accession>
<reference evidence="4" key="1">
    <citation type="submission" date="2025-08" db="UniProtKB">
        <authorList>
            <consortium name="RefSeq"/>
        </authorList>
    </citation>
    <scope>IDENTIFICATION</scope>
    <source>
        <tissue evidence="4">Muscle</tissue>
    </source>
</reference>
<dbReference type="InterPro" id="IPR001683">
    <property type="entry name" value="PX_dom"/>
</dbReference>
<protein>
    <submittedName>
        <fullName evidence="4">Rho GTPase-activating protein 32-like</fullName>
    </submittedName>
</protein>
<keyword evidence="1" id="KW-0343">GTPase activation</keyword>
<organism evidence="3 4">
    <name type="scientific">Limulus polyphemus</name>
    <name type="common">Atlantic horseshoe crab</name>
    <dbReference type="NCBI Taxonomy" id="6850"/>
    <lineage>
        <taxon>Eukaryota</taxon>
        <taxon>Metazoa</taxon>
        <taxon>Ecdysozoa</taxon>
        <taxon>Arthropoda</taxon>
        <taxon>Chelicerata</taxon>
        <taxon>Merostomata</taxon>
        <taxon>Xiphosura</taxon>
        <taxon>Limulidae</taxon>
        <taxon>Limulus</taxon>
    </lineage>
</organism>
<dbReference type="Pfam" id="PF00787">
    <property type="entry name" value="PX"/>
    <property type="match status" value="1"/>
</dbReference>